<sequence>MHGCTGSAAKACGLTAIRTMNAAATWATLICTFVIMFSPRIDSRRLRRLCVRDGFLITRQYRRSARDHCICRANQKNIGRRYDSLPTHSRLGTKTVVFQPILSYFAQTDQWSEAGESYPRPLGEEQRKNEALAYEAVATLVLRSELLPSLTSMSYMESLGCQSAWSRSQISPLSLIRCMVVSIM</sequence>
<dbReference type="Proteomes" id="UP000182888">
    <property type="component" value="Unassembled WGS sequence"/>
</dbReference>
<dbReference type="EMBL" id="CCND01000010">
    <property type="protein sequence ID" value="CDX53532.1"/>
    <property type="molecule type" value="Genomic_DNA"/>
</dbReference>
<evidence type="ECO:0000313" key="2">
    <source>
        <dbReference type="EMBL" id="CDX53532.1"/>
    </source>
</evidence>
<dbReference type="AlphaFoldDB" id="A0A0K2VTG7"/>
<protein>
    <submittedName>
        <fullName evidence="2">Uncharacterized protein</fullName>
    </submittedName>
</protein>
<reference evidence="3" key="1">
    <citation type="submission" date="2014-08" db="EMBL/GenBank/DDBJ databases">
        <authorList>
            <person name="Edwards T."/>
        </authorList>
    </citation>
    <scope>NUCLEOTIDE SEQUENCE [LARGE SCALE GENOMIC DNA]</scope>
</reference>
<keyword evidence="1" id="KW-0472">Membrane</keyword>
<gene>
    <name evidence="2" type="ORF">MPL1032_180034</name>
</gene>
<organism evidence="2 3">
    <name type="scientific">Mesorhizobium plurifarium</name>
    <dbReference type="NCBI Taxonomy" id="69974"/>
    <lineage>
        <taxon>Bacteria</taxon>
        <taxon>Pseudomonadati</taxon>
        <taxon>Pseudomonadota</taxon>
        <taxon>Alphaproteobacteria</taxon>
        <taxon>Hyphomicrobiales</taxon>
        <taxon>Phyllobacteriaceae</taxon>
        <taxon>Mesorhizobium</taxon>
    </lineage>
</organism>
<name>A0A0K2VTG7_MESPL</name>
<evidence type="ECO:0000313" key="3">
    <source>
        <dbReference type="Proteomes" id="UP000182888"/>
    </source>
</evidence>
<feature type="transmembrane region" description="Helical" evidence="1">
    <location>
        <begin position="20"/>
        <end position="38"/>
    </location>
</feature>
<keyword evidence="1" id="KW-1133">Transmembrane helix</keyword>
<proteinExistence type="predicted"/>
<keyword evidence="1" id="KW-0812">Transmembrane</keyword>
<accession>A0A0K2VTG7</accession>
<evidence type="ECO:0000256" key="1">
    <source>
        <dbReference type="SAM" id="Phobius"/>
    </source>
</evidence>